<dbReference type="RefSeq" id="WP_135944793.1">
    <property type="nucleotide sequence ID" value="NZ_BMEI01000002.1"/>
</dbReference>
<keyword evidence="1" id="KW-0711">Selenium</keyword>
<dbReference type="OrthoDB" id="9808735at2"/>
<organism evidence="3 4">
    <name type="scientific">Marinicauda pacifica</name>
    <dbReference type="NCBI Taxonomy" id="1133559"/>
    <lineage>
        <taxon>Bacteria</taxon>
        <taxon>Pseudomonadati</taxon>
        <taxon>Pseudomonadota</taxon>
        <taxon>Alphaproteobacteria</taxon>
        <taxon>Maricaulales</taxon>
        <taxon>Maricaulaceae</taxon>
        <taxon>Marinicauda</taxon>
    </lineage>
</organism>
<sequence length="353" mass="38515">MRDPVDSFDASLIERFDDIIDVRSPAEFDEDHVPGALNLPVLDNEERARVGYTYKQVSRFEARRMGAALVSRNIARHLETALSGKPAGYSPLIYCWRGGQRSGSMALIMTQVGWPAATLKGGYKTYRSHIQTALYDAMPLPPVILLDGNTGTGKTALLPLLDALGVQTLDLEGLARHRGSIFGGLGLDAQPSQKGFESALWHVLSRLDPERPVIVEAESSKVGLRTLPPVLWQAMEAAPRIEVRAPVSARARHLVEAYPELRANGERLDACLLALKEHAGKARVAEWQDLAEAGAFETLAAGLIEHHYDPAYARSRARIGGETIATLEADTLDAAGLETLARRIAEEVKAVRM</sequence>
<dbReference type="GO" id="GO:0043828">
    <property type="term" value="F:tRNA 2-selenouridine synthase activity"/>
    <property type="evidence" value="ECO:0007669"/>
    <property type="project" value="InterPro"/>
</dbReference>
<dbReference type="InterPro" id="IPR001307">
    <property type="entry name" value="Thiosulphate_STrfase_CS"/>
</dbReference>
<dbReference type="Gene3D" id="3.40.250.10">
    <property type="entry name" value="Rhodanese-like domain"/>
    <property type="match status" value="1"/>
</dbReference>
<proteinExistence type="predicted"/>
<evidence type="ECO:0000259" key="2">
    <source>
        <dbReference type="PROSITE" id="PS50206"/>
    </source>
</evidence>
<feature type="domain" description="Rhodanese" evidence="2">
    <location>
        <begin position="19"/>
        <end position="135"/>
    </location>
</feature>
<dbReference type="GO" id="GO:0004792">
    <property type="term" value="F:thiosulfate-cyanide sulfurtransferase activity"/>
    <property type="evidence" value="ECO:0007669"/>
    <property type="project" value="InterPro"/>
</dbReference>
<evidence type="ECO:0000256" key="1">
    <source>
        <dbReference type="ARBA" id="ARBA00023266"/>
    </source>
</evidence>
<dbReference type="PANTHER" id="PTHR30401">
    <property type="entry name" value="TRNA 2-SELENOURIDINE SYNTHASE"/>
    <property type="match status" value="1"/>
</dbReference>
<dbReference type="GO" id="GO:0002098">
    <property type="term" value="P:tRNA wobble uridine modification"/>
    <property type="evidence" value="ECO:0007669"/>
    <property type="project" value="InterPro"/>
</dbReference>
<dbReference type="NCBIfam" id="NF008750">
    <property type="entry name" value="PRK11784.1-2"/>
    <property type="match status" value="1"/>
</dbReference>
<dbReference type="Proteomes" id="UP000305451">
    <property type="component" value="Unassembled WGS sequence"/>
</dbReference>
<dbReference type="EMBL" id="SRXV01000002">
    <property type="protein sequence ID" value="TGY93076.1"/>
    <property type="molecule type" value="Genomic_DNA"/>
</dbReference>
<evidence type="ECO:0000313" key="4">
    <source>
        <dbReference type="Proteomes" id="UP000305451"/>
    </source>
</evidence>
<reference evidence="3 4" key="1">
    <citation type="journal article" date="2013" name="Int. J. Syst. Evol. Microbiol.">
        <title>Marinicauda pacifica gen. nov., sp. nov., a prosthecate alphaproteobacterium of the family Hyphomonadaceae isolated from deep seawater.</title>
        <authorList>
            <person name="Zhang X.Y."/>
            <person name="Li G.W."/>
            <person name="Wang C.S."/>
            <person name="Zhang Y.J."/>
            <person name="Xu X.W."/>
            <person name="Li H."/>
            <person name="Liu A."/>
            <person name="Liu C."/>
            <person name="Xie B.B."/>
            <person name="Qin Q.L."/>
            <person name="Xu Z."/>
            <person name="Chen X.L."/>
            <person name="Zhou B.C."/>
            <person name="Zhang Y.Z."/>
        </authorList>
    </citation>
    <scope>NUCLEOTIDE SEQUENCE [LARGE SCALE GENOMIC DNA]</scope>
    <source>
        <strain evidence="3 4">P-1 km-3</strain>
    </source>
</reference>
<dbReference type="PANTHER" id="PTHR30401:SF0">
    <property type="entry name" value="TRNA 2-SELENOURIDINE SYNTHASE"/>
    <property type="match status" value="1"/>
</dbReference>
<dbReference type="InterPro" id="IPR017582">
    <property type="entry name" value="SelU"/>
</dbReference>
<dbReference type="Pfam" id="PF00581">
    <property type="entry name" value="Rhodanese"/>
    <property type="match status" value="1"/>
</dbReference>
<dbReference type="SUPFAM" id="SSF52821">
    <property type="entry name" value="Rhodanese/Cell cycle control phosphatase"/>
    <property type="match status" value="1"/>
</dbReference>
<dbReference type="InterPro" id="IPR058840">
    <property type="entry name" value="AAA_SelU"/>
</dbReference>
<keyword evidence="4" id="KW-1185">Reference proteome</keyword>
<evidence type="ECO:0000313" key="3">
    <source>
        <dbReference type="EMBL" id="TGY93076.1"/>
    </source>
</evidence>
<dbReference type="NCBIfam" id="NF008752">
    <property type="entry name" value="PRK11784.1-4"/>
    <property type="match status" value="1"/>
</dbReference>
<dbReference type="AlphaFoldDB" id="A0A4S2HB13"/>
<gene>
    <name evidence="3" type="primary">mnmH</name>
    <name evidence="3" type="ORF">E5162_08420</name>
</gene>
<name>A0A4S2HB13_9PROT</name>
<protein>
    <submittedName>
        <fullName evidence="3">tRNA 2-selenouridine(34) synthase MnmH</fullName>
    </submittedName>
</protein>
<accession>A0A4S2HB13</accession>
<comment type="caution">
    <text evidence="3">The sequence shown here is derived from an EMBL/GenBank/DDBJ whole genome shotgun (WGS) entry which is preliminary data.</text>
</comment>
<dbReference type="SMART" id="SM00450">
    <property type="entry name" value="RHOD"/>
    <property type="match status" value="1"/>
</dbReference>
<dbReference type="PROSITE" id="PS00380">
    <property type="entry name" value="RHODANESE_1"/>
    <property type="match status" value="1"/>
</dbReference>
<dbReference type="Pfam" id="PF26341">
    <property type="entry name" value="AAA_SelU"/>
    <property type="match status" value="1"/>
</dbReference>
<dbReference type="InterPro" id="IPR001763">
    <property type="entry name" value="Rhodanese-like_dom"/>
</dbReference>
<dbReference type="PROSITE" id="PS50206">
    <property type="entry name" value="RHODANESE_3"/>
    <property type="match status" value="1"/>
</dbReference>
<dbReference type="NCBIfam" id="TIGR03167">
    <property type="entry name" value="tRNA_sel_U_synt"/>
    <property type="match status" value="1"/>
</dbReference>
<dbReference type="InterPro" id="IPR036873">
    <property type="entry name" value="Rhodanese-like_dom_sf"/>
</dbReference>